<keyword evidence="2" id="KW-0547">Nucleotide-binding</keyword>
<dbReference type="Ensembl" id="ENSPANT00000042687.2">
    <property type="protein sequence ID" value="ENSPANP00000042434.2"/>
    <property type="gene ID" value="ENSPANG00000033008.2"/>
</dbReference>
<dbReference type="Bgee" id="ENSPANG00000036164">
    <property type="expression patterns" value="Expressed in white adipose tissue and 64 other cell types or tissues"/>
</dbReference>
<dbReference type="Pfam" id="PF00270">
    <property type="entry name" value="DEAD"/>
    <property type="match status" value="1"/>
</dbReference>
<reference evidence="9" key="2">
    <citation type="submission" date="2025-08" db="UniProtKB">
        <authorList>
            <consortium name="Ensembl"/>
        </authorList>
    </citation>
    <scope>IDENTIFICATION</scope>
</reference>
<accession>A0A2I3N341</accession>
<reference evidence="9" key="3">
    <citation type="submission" date="2025-09" db="UniProtKB">
        <authorList>
            <consortium name="Ensembl"/>
        </authorList>
    </citation>
    <scope>IDENTIFICATION</scope>
</reference>
<reference evidence="9 10" key="1">
    <citation type="submission" date="2012-03" db="EMBL/GenBank/DDBJ databases">
        <title>Whole Genome Assembly of Papio anubis.</title>
        <authorList>
            <person name="Liu Y.L."/>
            <person name="Abraham K.A."/>
            <person name="Akbar H.A."/>
            <person name="Ali S.A."/>
            <person name="Anosike U.A."/>
            <person name="Aqrawi P.A."/>
            <person name="Arias F.A."/>
            <person name="Attaway T.A."/>
            <person name="Awwad R.A."/>
            <person name="Babu C.B."/>
            <person name="Bandaranaike D.B."/>
            <person name="Battles P.B."/>
            <person name="Bell A.B."/>
            <person name="Beltran B.B."/>
            <person name="Berhane-Mersha D.B."/>
            <person name="Bess C.B."/>
            <person name="Bickham C.B."/>
            <person name="Bolden T.B."/>
            <person name="Carter K.C."/>
            <person name="Chau D.C."/>
            <person name="Chavez A.C."/>
            <person name="Clerc-Blankenburg K.C."/>
            <person name="Coyle M.C."/>
            <person name="Dao M.D."/>
            <person name="Davila M.L.D."/>
            <person name="Davy-Carroll L.D."/>
            <person name="Denson S.D."/>
            <person name="Dinh H.D."/>
            <person name="Fernandez S.F."/>
            <person name="Fernando P.F."/>
            <person name="Forbes L.F."/>
            <person name="Francis C.F."/>
            <person name="Francisco L.F."/>
            <person name="Fu Q.F."/>
            <person name="Garcia-Iii R.G."/>
            <person name="Garrett T.G."/>
            <person name="Gross S.G."/>
            <person name="Gubbala S.G."/>
            <person name="Hirani K.H."/>
            <person name="Hogues M.H."/>
            <person name="Hollins B.H."/>
            <person name="Jackson L.J."/>
            <person name="Javaid M.J."/>
            <person name="Jhangiani S.J."/>
            <person name="Johnson A.J."/>
            <person name="Johnson B.J."/>
            <person name="Jones J.J."/>
            <person name="Joshi V.J."/>
            <person name="Kalu J.K."/>
            <person name="Khan N.K."/>
            <person name="Korchina V.K."/>
            <person name="Kovar C.K."/>
            <person name="Lago L.L."/>
            <person name="Lara F.L."/>
            <person name="Le T.-K.L."/>
            <person name="Lee S.L."/>
            <person name="Legall-Iii F.L."/>
            <person name="Lemon S.L."/>
            <person name="Liu J.L."/>
            <person name="Liu Y.-S.L."/>
            <person name="Liyanage D.L."/>
            <person name="Lopez J.L."/>
            <person name="Lorensuhewa L.L."/>
            <person name="Mata R.M."/>
            <person name="Mathew T.M."/>
            <person name="Mercado C.M."/>
            <person name="Mercado I.M."/>
            <person name="Morales K.M."/>
            <person name="Morgan M.M."/>
            <person name="Munidasa M.M."/>
            <person name="Ngo D.N."/>
            <person name="Nguyen L.N."/>
            <person name="Nguyen T.N."/>
            <person name="Nguyen N.N."/>
            <person name="Obregon M.O."/>
            <person name="Okwuonu G.O."/>
            <person name="Ongeri F.O."/>
            <person name="Onwere C.O."/>
            <person name="Osifeso I.O."/>
            <person name="Parra A.P."/>
            <person name="Patil S.P."/>
            <person name="Perez A.P."/>
            <person name="Perez Y.P."/>
            <person name="Pham C.P."/>
            <person name="Pu L.-L.P."/>
            <person name="Puazo M.P."/>
            <person name="Quiroz J.Q."/>
            <person name="Rouhana J.R."/>
            <person name="Ruiz M.R."/>
            <person name="Ruiz S.-J.R."/>
            <person name="Saada N.S."/>
            <person name="Santibanez J.S."/>
            <person name="Scheel M.S."/>
            <person name="Schneider B.S."/>
            <person name="Simmons D.S."/>
            <person name="Sisson I.S."/>
            <person name="Tang L.-Y.T."/>
            <person name="Thornton R.T."/>
            <person name="Tisius J.T."/>
            <person name="Toledanes G.T."/>
            <person name="Trejos Z.T."/>
            <person name="Usmani K.U."/>
            <person name="Varghese R.V."/>
            <person name="Vattathil S.V."/>
            <person name="Vee V.V."/>
            <person name="Walker D.W."/>
            <person name="Weissenberger G.W."/>
            <person name="White C.W."/>
            <person name="Williams A.W."/>
            <person name="Woodworth J.W."/>
            <person name="Wright R.W."/>
            <person name="Zhu Y.Z."/>
            <person name="Han Y.H."/>
            <person name="Newsham I.N."/>
            <person name="Nazareth L.N."/>
            <person name="Worley K.W."/>
            <person name="Muzny D.M."/>
            <person name="Rogers J.R."/>
            <person name="Gibbs R.G."/>
        </authorList>
    </citation>
    <scope>NUCLEOTIDE SEQUENCE [LARGE SCALE GENOMIC DNA]</scope>
</reference>
<dbReference type="Pfam" id="PF00271">
    <property type="entry name" value="Helicase_C"/>
    <property type="match status" value="1"/>
</dbReference>
<dbReference type="InterPro" id="IPR011545">
    <property type="entry name" value="DEAD/DEAH_box_helicase_dom"/>
</dbReference>
<dbReference type="InterPro" id="IPR001650">
    <property type="entry name" value="Helicase_C-like"/>
</dbReference>
<dbReference type="GO" id="GO:0005524">
    <property type="term" value="F:ATP binding"/>
    <property type="evidence" value="ECO:0007669"/>
    <property type="project" value="UniProtKB-KW"/>
</dbReference>
<keyword evidence="10" id="KW-1185">Reference proteome</keyword>
<feature type="domain" description="Helicase C-terminal" evidence="8">
    <location>
        <begin position="275"/>
        <end position="442"/>
    </location>
</feature>
<evidence type="ECO:0000259" key="7">
    <source>
        <dbReference type="PROSITE" id="PS51192"/>
    </source>
</evidence>
<evidence type="ECO:0000259" key="8">
    <source>
        <dbReference type="PROSITE" id="PS51194"/>
    </source>
</evidence>
<evidence type="ECO:0000313" key="9">
    <source>
        <dbReference type="Ensembl" id="ENSPANP00000042434.2"/>
    </source>
</evidence>
<keyword evidence="4" id="KW-0347">Helicase</keyword>
<evidence type="ECO:0000256" key="4">
    <source>
        <dbReference type="ARBA" id="ARBA00022806"/>
    </source>
</evidence>
<keyword evidence="5" id="KW-0067">ATP-binding</keyword>
<dbReference type="EC" id="3.6.4.13" evidence="1"/>
<evidence type="ECO:0000256" key="3">
    <source>
        <dbReference type="ARBA" id="ARBA00022801"/>
    </source>
</evidence>
<feature type="domain" description="Helicase ATP-binding" evidence="7">
    <location>
        <begin position="94"/>
        <end position="264"/>
    </location>
</feature>
<dbReference type="Proteomes" id="UP000028761">
    <property type="component" value="Chromosome 18"/>
</dbReference>
<dbReference type="SMART" id="SM00487">
    <property type="entry name" value="DEXDc"/>
    <property type="match status" value="1"/>
</dbReference>
<dbReference type="CDD" id="cd18787">
    <property type="entry name" value="SF2_C_DEAD"/>
    <property type="match status" value="1"/>
</dbReference>
<protein>
    <recommendedName>
        <fullName evidence="1">RNA helicase</fullName>
        <ecNumber evidence="1">3.6.4.13</ecNumber>
    </recommendedName>
</protein>
<dbReference type="InterPro" id="IPR027417">
    <property type="entry name" value="P-loop_NTPase"/>
</dbReference>
<dbReference type="GO" id="GO:0003724">
    <property type="term" value="F:RNA helicase activity"/>
    <property type="evidence" value="ECO:0007669"/>
    <property type="project" value="UniProtKB-EC"/>
</dbReference>
<proteinExistence type="predicted"/>
<dbReference type="AlphaFoldDB" id="A0A2I3N341"/>
<keyword evidence="3" id="KW-0378">Hydrolase</keyword>
<dbReference type="InterPro" id="IPR014001">
    <property type="entry name" value="Helicase_ATP-bd"/>
</dbReference>
<dbReference type="PROSITE" id="PS51192">
    <property type="entry name" value="HELICASE_ATP_BIND_1"/>
    <property type="match status" value="1"/>
</dbReference>
<evidence type="ECO:0000256" key="5">
    <source>
        <dbReference type="ARBA" id="ARBA00022840"/>
    </source>
</evidence>
<dbReference type="GO" id="GO:0016787">
    <property type="term" value="F:hydrolase activity"/>
    <property type="evidence" value="ECO:0007669"/>
    <property type="project" value="UniProtKB-KW"/>
</dbReference>
<evidence type="ECO:0000256" key="1">
    <source>
        <dbReference type="ARBA" id="ARBA00012552"/>
    </source>
</evidence>
<sequence>MATDSWALAVDEQEAAAESLSNLHLKEEKIKPDANGAVVKTNTNAEKTDEEEKEDRAAQSLLNKLIRSNLVDNTNQVEVLQRDPNSPLYSVKSFEELRLPQNLIAQSQSGTGKTAAFVLAMLSQVEPANKYPQCLCLSPTYELALQTGKVIEQMGKFYPELKLAYAVRGNKLERGQKISEQIVIGTPGTVLDWCSKLKFIDPKKIKVFVLDEADVMIATQGHQDQSIRIQRMLPRNCQMLLFSATFEDSVWKFAQKVVPDPNIIKLKREEETLDTIKQYYVLCSSRDEKFQALCNLYGAITIAQAMIFCHTRKTASWLAAELSKEGHQVALLSGEMMVEQRAAVIERFREGKEKVLVTTNVCARGEQRTCPTWSARLGVPGPVRARNPCIQESCMVSGRSVWLVTIFLSRRDCLHFPQVIRTHTCWARWLTPAIPRQENYLNPGDGGCSEPRLCHCTLSWVTE</sequence>
<dbReference type="PROSITE" id="PS51194">
    <property type="entry name" value="HELICASE_CTER"/>
    <property type="match status" value="1"/>
</dbReference>
<dbReference type="SUPFAM" id="SSF52540">
    <property type="entry name" value="P-loop containing nucleoside triphosphate hydrolases"/>
    <property type="match status" value="1"/>
</dbReference>
<dbReference type="GO" id="GO:0003676">
    <property type="term" value="F:nucleic acid binding"/>
    <property type="evidence" value="ECO:0007669"/>
    <property type="project" value="InterPro"/>
</dbReference>
<evidence type="ECO:0000256" key="6">
    <source>
        <dbReference type="SAM" id="MobiDB-lite"/>
    </source>
</evidence>
<name>A0A2I3N341_PAPAN</name>
<gene>
    <name evidence="9" type="primary">DDX19A</name>
</gene>
<organism evidence="9 10">
    <name type="scientific">Papio anubis</name>
    <name type="common">Olive baboon</name>
    <dbReference type="NCBI Taxonomy" id="9555"/>
    <lineage>
        <taxon>Eukaryota</taxon>
        <taxon>Metazoa</taxon>
        <taxon>Chordata</taxon>
        <taxon>Craniata</taxon>
        <taxon>Vertebrata</taxon>
        <taxon>Euteleostomi</taxon>
        <taxon>Mammalia</taxon>
        <taxon>Eutheria</taxon>
        <taxon>Euarchontoglires</taxon>
        <taxon>Primates</taxon>
        <taxon>Haplorrhini</taxon>
        <taxon>Catarrhini</taxon>
        <taxon>Cercopithecidae</taxon>
        <taxon>Cercopithecinae</taxon>
        <taxon>Papio</taxon>
    </lineage>
</organism>
<dbReference type="PANTHER" id="PTHR47958">
    <property type="entry name" value="ATP-DEPENDENT RNA HELICASE DBP3"/>
    <property type="match status" value="1"/>
</dbReference>
<dbReference type="GeneTree" id="ENSGT00940000154417"/>
<evidence type="ECO:0000313" key="10">
    <source>
        <dbReference type="Proteomes" id="UP000028761"/>
    </source>
</evidence>
<feature type="region of interest" description="Disordered" evidence="6">
    <location>
        <begin position="34"/>
        <end position="54"/>
    </location>
</feature>
<dbReference type="STRING" id="9555.ENSPANP00000042434"/>
<dbReference type="Gene3D" id="6.10.250.2170">
    <property type="match status" value="1"/>
</dbReference>
<dbReference type="Gene3D" id="3.40.50.300">
    <property type="entry name" value="P-loop containing nucleotide triphosphate hydrolases"/>
    <property type="match status" value="2"/>
</dbReference>
<evidence type="ECO:0000256" key="2">
    <source>
        <dbReference type="ARBA" id="ARBA00022741"/>
    </source>
</evidence>